<accession>A0AAD7E6Y5</accession>
<feature type="region of interest" description="Disordered" evidence="1">
    <location>
        <begin position="1"/>
        <end position="39"/>
    </location>
</feature>
<dbReference type="EMBL" id="JARIHO010000165">
    <property type="protein sequence ID" value="KAJ7300489.1"/>
    <property type="molecule type" value="Genomic_DNA"/>
</dbReference>
<dbReference type="AlphaFoldDB" id="A0AAD7E6Y5"/>
<protein>
    <submittedName>
        <fullName evidence="2">Uncharacterized protein</fullName>
    </submittedName>
</protein>
<reference evidence="2" key="1">
    <citation type="submission" date="2023-03" db="EMBL/GenBank/DDBJ databases">
        <title>Massive genome expansion in bonnet fungi (Mycena s.s.) driven by repeated elements and novel gene families across ecological guilds.</title>
        <authorList>
            <consortium name="Lawrence Berkeley National Laboratory"/>
            <person name="Harder C.B."/>
            <person name="Miyauchi S."/>
            <person name="Viragh M."/>
            <person name="Kuo A."/>
            <person name="Thoen E."/>
            <person name="Andreopoulos B."/>
            <person name="Lu D."/>
            <person name="Skrede I."/>
            <person name="Drula E."/>
            <person name="Henrissat B."/>
            <person name="Morin E."/>
            <person name="Kohler A."/>
            <person name="Barry K."/>
            <person name="LaButti K."/>
            <person name="Morin E."/>
            <person name="Salamov A."/>
            <person name="Lipzen A."/>
            <person name="Mereny Z."/>
            <person name="Hegedus B."/>
            <person name="Baldrian P."/>
            <person name="Stursova M."/>
            <person name="Weitz H."/>
            <person name="Taylor A."/>
            <person name="Grigoriev I.V."/>
            <person name="Nagy L.G."/>
            <person name="Martin F."/>
            <person name="Kauserud H."/>
        </authorList>
    </citation>
    <scope>NUCLEOTIDE SEQUENCE</scope>
    <source>
        <strain evidence="2">CBHHK002</strain>
    </source>
</reference>
<organism evidence="2 3">
    <name type="scientific">Mycena albidolilacea</name>
    <dbReference type="NCBI Taxonomy" id="1033008"/>
    <lineage>
        <taxon>Eukaryota</taxon>
        <taxon>Fungi</taxon>
        <taxon>Dikarya</taxon>
        <taxon>Basidiomycota</taxon>
        <taxon>Agaricomycotina</taxon>
        <taxon>Agaricomycetes</taxon>
        <taxon>Agaricomycetidae</taxon>
        <taxon>Agaricales</taxon>
        <taxon>Marasmiineae</taxon>
        <taxon>Mycenaceae</taxon>
        <taxon>Mycena</taxon>
    </lineage>
</organism>
<proteinExistence type="predicted"/>
<evidence type="ECO:0000313" key="3">
    <source>
        <dbReference type="Proteomes" id="UP001218218"/>
    </source>
</evidence>
<dbReference type="Proteomes" id="UP001218218">
    <property type="component" value="Unassembled WGS sequence"/>
</dbReference>
<name>A0AAD7E6Y5_9AGAR</name>
<keyword evidence="3" id="KW-1185">Reference proteome</keyword>
<evidence type="ECO:0000313" key="2">
    <source>
        <dbReference type="EMBL" id="KAJ7300489.1"/>
    </source>
</evidence>
<sequence length="269" mass="29816">MSPYPSEVEKEPADAGTGTEQGQKNTGNGKTGKKAKPEKVFTPVDKIHSSIVHILHPEIRRKKARVLIYKLTDPEYPSSEALDAFVADMACGLMGKAKATGLATKKKWEMHSSDWEFIDKLMDALELLQAVTLELSRKGVPIVPFTMIASLANKHEFEEPQIVRVFVQAPKRRNILHPVIHLTFFETKDWDFEVVQRAHELLTEMVRKYLAVTLTASTSSKPVKGIFAMAVKGGAEMKKNASSFAGKDEVDMYIGGIYPVGEGFDDPLG</sequence>
<evidence type="ECO:0000256" key="1">
    <source>
        <dbReference type="SAM" id="MobiDB-lite"/>
    </source>
</evidence>
<comment type="caution">
    <text evidence="2">The sequence shown here is derived from an EMBL/GenBank/DDBJ whole genome shotgun (WGS) entry which is preliminary data.</text>
</comment>
<gene>
    <name evidence="2" type="ORF">DFH08DRAFT_828414</name>
</gene>